<dbReference type="Pfam" id="PF25876">
    <property type="entry name" value="HH_MFP_RND"/>
    <property type="match status" value="1"/>
</dbReference>
<evidence type="ECO:0000259" key="6">
    <source>
        <dbReference type="Pfam" id="PF25944"/>
    </source>
</evidence>
<evidence type="ECO:0000313" key="8">
    <source>
        <dbReference type="EMBL" id="TGY73675.1"/>
    </source>
</evidence>
<dbReference type="PANTHER" id="PTHR30158:SF23">
    <property type="entry name" value="MULTIDRUG RESISTANCE PROTEIN MEXA"/>
    <property type="match status" value="1"/>
</dbReference>
<dbReference type="Pfam" id="PF25944">
    <property type="entry name" value="Beta-barrel_RND"/>
    <property type="match status" value="1"/>
</dbReference>
<sequence>MNSSNHTWTKRLCPLLAAGCMFAAVGCKQQTMQEETRELPVMTVSHTDSVTINESYSATIEGRQDVEIYPQISGKITRICVSEGQEVNAGQLLFVIDQVPYQAAVRMATANVHAAESQVATARLERDSKKALFDGKVISEYELQTAQNALATAEATLEQAKASLVDAGNNLSYTEVRSPVKGVVGTLPYRVGTLVSPQMTQPLTSVSDNAEMWVYFSVSEKELQGMMRRHGSRDKVLASFPPVSLTLSDGSEYPHSGHVETLSGVVNPRTGAVQVKTVFQNPDRQLLSGSVGNVVMPHSERNVIVIPKNATYEVQDKVYAYRVKDNTAESVEIKVAAFNNGNEYIVLSGLENGDVIVTEGVGSLRDGQAIKTREDKR</sequence>
<evidence type="ECO:0000259" key="7">
    <source>
        <dbReference type="Pfam" id="PF25989"/>
    </source>
</evidence>
<feature type="coiled-coil region" evidence="2">
    <location>
        <begin position="143"/>
        <end position="170"/>
    </location>
</feature>
<evidence type="ECO:0000259" key="4">
    <source>
        <dbReference type="Pfam" id="PF25876"/>
    </source>
</evidence>
<evidence type="ECO:0000259" key="5">
    <source>
        <dbReference type="Pfam" id="PF25917"/>
    </source>
</evidence>
<dbReference type="Gene3D" id="2.40.30.170">
    <property type="match status" value="1"/>
</dbReference>
<dbReference type="Gene3D" id="2.40.420.20">
    <property type="match status" value="1"/>
</dbReference>
<dbReference type="InterPro" id="IPR058637">
    <property type="entry name" value="YknX-like_C"/>
</dbReference>
<evidence type="ECO:0000256" key="2">
    <source>
        <dbReference type="SAM" id="Coils"/>
    </source>
</evidence>
<comment type="similarity">
    <text evidence="1">Belongs to the membrane fusion protein (MFP) (TC 8.A.1) family.</text>
</comment>
<feature type="chain" id="PRO_5020476177" evidence="3">
    <location>
        <begin position="24"/>
        <end position="377"/>
    </location>
</feature>
<organism evidence="8 9">
    <name type="scientific">Muribaculum intestinale</name>
    <dbReference type="NCBI Taxonomy" id="1796646"/>
    <lineage>
        <taxon>Bacteria</taxon>
        <taxon>Pseudomonadati</taxon>
        <taxon>Bacteroidota</taxon>
        <taxon>Bacteroidia</taxon>
        <taxon>Bacteroidales</taxon>
        <taxon>Muribaculaceae</taxon>
        <taxon>Muribaculum</taxon>
    </lineage>
</organism>
<name>A0A4S2FW96_9BACT</name>
<dbReference type="Gene3D" id="1.10.287.470">
    <property type="entry name" value="Helix hairpin bin"/>
    <property type="match status" value="1"/>
</dbReference>
<feature type="signal peptide" evidence="3">
    <location>
        <begin position="1"/>
        <end position="23"/>
    </location>
</feature>
<feature type="domain" description="Multidrug resistance protein MdtA-like beta-barrel" evidence="6">
    <location>
        <begin position="212"/>
        <end position="295"/>
    </location>
</feature>
<dbReference type="EMBL" id="SRYD01000031">
    <property type="protein sequence ID" value="TGY73675.1"/>
    <property type="molecule type" value="Genomic_DNA"/>
</dbReference>
<dbReference type="InterPro" id="IPR058626">
    <property type="entry name" value="MdtA-like_b-barrel"/>
</dbReference>
<evidence type="ECO:0000313" key="9">
    <source>
        <dbReference type="Proteomes" id="UP000306630"/>
    </source>
</evidence>
<dbReference type="InterPro" id="IPR006143">
    <property type="entry name" value="RND_pump_MFP"/>
</dbReference>
<dbReference type="Proteomes" id="UP000306630">
    <property type="component" value="Unassembled WGS sequence"/>
</dbReference>
<reference evidence="8 9" key="1">
    <citation type="submission" date="2019-04" db="EMBL/GenBank/DDBJ databases">
        <title>Microbes associate with the intestines of laboratory mice.</title>
        <authorList>
            <person name="Navarre W."/>
            <person name="Wong E."/>
            <person name="Huang K."/>
            <person name="Tropini C."/>
            <person name="Ng K."/>
            <person name="Yu B."/>
        </authorList>
    </citation>
    <scope>NUCLEOTIDE SEQUENCE [LARGE SCALE GENOMIC DNA]</scope>
    <source>
        <strain evidence="8 9">NM06_A21</strain>
    </source>
</reference>
<dbReference type="Pfam" id="PF25917">
    <property type="entry name" value="BSH_RND"/>
    <property type="match status" value="1"/>
</dbReference>
<dbReference type="Pfam" id="PF25989">
    <property type="entry name" value="YknX_C"/>
    <property type="match status" value="1"/>
</dbReference>
<dbReference type="NCBIfam" id="TIGR01730">
    <property type="entry name" value="RND_mfp"/>
    <property type="match status" value="1"/>
</dbReference>
<accession>A0A4S2FW96</accession>
<dbReference type="GO" id="GO:0005886">
    <property type="term" value="C:plasma membrane"/>
    <property type="evidence" value="ECO:0007669"/>
    <property type="project" value="TreeGrafter"/>
</dbReference>
<proteinExistence type="inferred from homology"/>
<dbReference type="InterPro" id="IPR058624">
    <property type="entry name" value="MdtA-like_HH"/>
</dbReference>
<dbReference type="Gene3D" id="2.40.50.100">
    <property type="match status" value="1"/>
</dbReference>
<feature type="domain" description="YknX-like C-terminal permuted SH3-like" evidence="7">
    <location>
        <begin position="303"/>
        <end position="371"/>
    </location>
</feature>
<dbReference type="GO" id="GO:0046677">
    <property type="term" value="P:response to antibiotic"/>
    <property type="evidence" value="ECO:0007669"/>
    <property type="project" value="TreeGrafter"/>
</dbReference>
<evidence type="ECO:0000256" key="3">
    <source>
        <dbReference type="SAM" id="SignalP"/>
    </source>
</evidence>
<gene>
    <name evidence="8" type="ORF">E5333_08780</name>
</gene>
<dbReference type="GO" id="GO:0030313">
    <property type="term" value="C:cell envelope"/>
    <property type="evidence" value="ECO:0007669"/>
    <property type="project" value="UniProtKB-SubCell"/>
</dbReference>
<feature type="domain" description="Multidrug resistance protein MdtA-like barrel-sandwich hybrid" evidence="5">
    <location>
        <begin position="65"/>
        <end position="202"/>
    </location>
</feature>
<dbReference type="PANTHER" id="PTHR30158">
    <property type="entry name" value="ACRA/E-RELATED COMPONENT OF DRUG EFFLUX TRANSPORTER"/>
    <property type="match status" value="1"/>
</dbReference>
<dbReference type="RefSeq" id="WP_135993396.1">
    <property type="nucleotide sequence ID" value="NZ_CBFGDC010000013.1"/>
</dbReference>
<dbReference type="InterPro" id="IPR058625">
    <property type="entry name" value="MdtA-like_BSH"/>
</dbReference>
<evidence type="ECO:0000256" key="1">
    <source>
        <dbReference type="ARBA" id="ARBA00009477"/>
    </source>
</evidence>
<keyword evidence="3" id="KW-0732">Signal</keyword>
<comment type="caution">
    <text evidence="8">The sequence shown here is derived from an EMBL/GenBank/DDBJ whole genome shotgun (WGS) entry which is preliminary data.</text>
</comment>
<feature type="domain" description="Multidrug resistance protein MdtA-like alpha-helical hairpin" evidence="4">
    <location>
        <begin position="108"/>
        <end position="174"/>
    </location>
</feature>
<keyword evidence="2" id="KW-0175">Coiled coil</keyword>
<dbReference type="AlphaFoldDB" id="A0A4S2FW96"/>
<dbReference type="SUPFAM" id="SSF111369">
    <property type="entry name" value="HlyD-like secretion proteins"/>
    <property type="match status" value="1"/>
</dbReference>
<dbReference type="GO" id="GO:0022857">
    <property type="term" value="F:transmembrane transporter activity"/>
    <property type="evidence" value="ECO:0007669"/>
    <property type="project" value="InterPro"/>
</dbReference>
<protein>
    <submittedName>
        <fullName evidence="8">Efflux RND transporter periplasmic adaptor subunit</fullName>
    </submittedName>
</protein>